<evidence type="ECO:0000313" key="2">
    <source>
        <dbReference type="EMBL" id="RBA36214.1"/>
    </source>
</evidence>
<evidence type="ECO:0000313" key="3">
    <source>
        <dbReference type="Proteomes" id="UP000252187"/>
    </source>
</evidence>
<proteinExistence type="predicted"/>
<keyword evidence="1" id="KW-0732">Signal</keyword>
<dbReference type="EMBL" id="QNTT01000021">
    <property type="protein sequence ID" value="RBA36214.1"/>
    <property type="molecule type" value="Genomic_DNA"/>
</dbReference>
<dbReference type="AlphaFoldDB" id="A0A365PAH7"/>
<feature type="signal peptide" evidence="1">
    <location>
        <begin position="1"/>
        <end position="20"/>
    </location>
</feature>
<protein>
    <submittedName>
        <fullName evidence="2">Uncharacterized protein</fullName>
    </submittedName>
</protein>
<organism evidence="2 3">
    <name type="scientific">Dietzia maris</name>
    <dbReference type="NCBI Taxonomy" id="37915"/>
    <lineage>
        <taxon>Bacteria</taxon>
        <taxon>Bacillati</taxon>
        <taxon>Actinomycetota</taxon>
        <taxon>Actinomycetes</taxon>
        <taxon>Mycobacteriales</taxon>
        <taxon>Dietziaceae</taxon>
        <taxon>Dietzia</taxon>
    </lineage>
</organism>
<comment type="caution">
    <text evidence="2">The sequence shown here is derived from an EMBL/GenBank/DDBJ whole genome shotgun (WGS) entry which is preliminary data.</text>
</comment>
<gene>
    <name evidence="2" type="ORF">DQ226_09630</name>
</gene>
<dbReference type="Proteomes" id="UP000252187">
    <property type="component" value="Unassembled WGS sequence"/>
</dbReference>
<feature type="chain" id="PRO_5016802987" evidence="1">
    <location>
        <begin position="21"/>
        <end position="250"/>
    </location>
</feature>
<evidence type="ECO:0000256" key="1">
    <source>
        <dbReference type="SAM" id="SignalP"/>
    </source>
</evidence>
<sequence length="250" mass="25555">MSAAVAFGAGSALVAPMAGAQGSSFLGSLAPDTCGESIVTPSGLADAGWGTPGDETPAEIAAVEDAGEAVGDAALTFGAPATGKPGVSLYKNGNDAPLSSLIVNDKPINMSYDYVASAAGPALQIRILGANLYGVEEDNIGFATIVHEPANSDGTWKTAKPGEGDEFWVTRAIEGVDGEEIDRYTMMSLEEIVALNPEATISAYGVNKSNSNPSTDVAVDNFTFDCEVTDFELDPEDGGLFGSVTGIFQS</sequence>
<reference evidence="2 3" key="1">
    <citation type="submission" date="2018-06" db="EMBL/GenBank/DDBJ databases">
        <title>Whole genome sequencing of four bacterial strains from South Shetland trench revealing bio-synthetic gene clusters.</title>
        <authorList>
            <person name="Abdel-Mageed W.M."/>
            <person name="Lehri B."/>
            <person name="Jarmusch S.A."/>
            <person name="Miranda K."/>
            <person name="Goodfellow M."/>
            <person name="Jaspars M."/>
            <person name="Karlyshev A.V."/>
        </authorList>
    </citation>
    <scope>NUCLEOTIDE SEQUENCE [LARGE SCALE GENOMIC DNA]</scope>
    <source>
        <strain evidence="2 3">SST1</strain>
    </source>
</reference>
<name>A0A365PAH7_9ACTN</name>
<accession>A0A365PAH7</accession>